<protein>
    <recommendedName>
        <fullName evidence="4">Integral membrane protein</fullName>
    </recommendedName>
</protein>
<dbReference type="AlphaFoldDB" id="A0AAV9IUK7"/>
<dbReference type="EMBL" id="JANCYW010000007">
    <property type="protein sequence ID" value="KAK4536007.1"/>
    <property type="molecule type" value="Genomic_DNA"/>
</dbReference>
<dbReference type="Proteomes" id="UP001301350">
    <property type="component" value="Unassembled WGS sequence"/>
</dbReference>
<organism evidence="2 3">
    <name type="scientific">Cyanidium caldarium</name>
    <name type="common">Red alga</name>
    <dbReference type="NCBI Taxonomy" id="2771"/>
    <lineage>
        <taxon>Eukaryota</taxon>
        <taxon>Rhodophyta</taxon>
        <taxon>Bangiophyceae</taxon>
        <taxon>Cyanidiales</taxon>
        <taxon>Cyanidiaceae</taxon>
        <taxon>Cyanidium</taxon>
    </lineage>
</organism>
<keyword evidence="1" id="KW-0812">Transmembrane</keyword>
<proteinExistence type="predicted"/>
<sequence>MIDHLGTGSAHLGGRSVAAFVAAPVRTTGWAGWRSRLCRKLSVRCAPRSSPSLRLRVATPSGSGRAPPPLTAAIAGTGAISAVFGPLLDALHTQYGVLVYHHPTVQLDWGAVHVATAWWAVVLFAAAGAGIAGLALHEHPPPPSSFDRRAVAGTGLSIILFTLQYAQSAWMAAQGTYSPTVLVMALGVTAMVTMFTAIGASPSAPLPYSRLTAAAAVAGPLVELVLIRVLHLYHYARPDWQGIPWWIVPLYATGSVVVGRLAATLYSAMERVQAPSHRK</sequence>
<feature type="transmembrane region" description="Helical" evidence="1">
    <location>
        <begin position="211"/>
        <end position="233"/>
    </location>
</feature>
<keyword evidence="1" id="KW-0472">Membrane</keyword>
<evidence type="ECO:0008006" key="4">
    <source>
        <dbReference type="Google" id="ProtNLM"/>
    </source>
</evidence>
<accession>A0AAV9IUK7</accession>
<keyword evidence="1" id="KW-1133">Transmembrane helix</keyword>
<feature type="transmembrane region" description="Helical" evidence="1">
    <location>
        <begin position="179"/>
        <end position="199"/>
    </location>
</feature>
<feature type="transmembrane region" description="Helical" evidence="1">
    <location>
        <begin position="149"/>
        <end position="167"/>
    </location>
</feature>
<gene>
    <name evidence="2" type="ORF">CDCA_CDCA07G2032</name>
</gene>
<comment type="caution">
    <text evidence="2">The sequence shown here is derived from an EMBL/GenBank/DDBJ whole genome shotgun (WGS) entry which is preliminary data.</text>
</comment>
<dbReference type="PANTHER" id="PTHR36774:SF1">
    <property type="entry name" value="INSULIN-INDUCED PROTEIN"/>
    <property type="match status" value="1"/>
</dbReference>
<name>A0AAV9IUK7_CYACA</name>
<reference evidence="2 3" key="1">
    <citation type="submission" date="2022-07" db="EMBL/GenBank/DDBJ databases">
        <title>Genome-wide signatures of adaptation to extreme environments.</title>
        <authorList>
            <person name="Cho C.H."/>
            <person name="Yoon H.S."/>
        </authorList>
    </citation>
    <scope>NUCLEOTIDE SEQUENCE [LARGE SCALE GENOMIC DNA]</scope>
    <source>
        <strain evidence="2 3">DBV 063 E5</strain>
    </source>
</reference>
<feature type="transmembrane region" description="Helical" evidence="1">
    <location>
        <begin position="245"/>
        <end position="269"/>
    </location>
</feature>
<evidence type="ECO:0000313" key="3">
    <source>
        <dbReference type="Proteomes" id="UP001301350"/>
    </source>
</evidence>
<feature type="transmembrane region" description="Helical" evidence="1">
    <location>
        <begin position="117"/>
        <end position="137"/>
    </location>
</feature>
<keyword evidence="3" id="KW-1185">Reference proteome</keyword>
<evidence type="ECO:0000256" key="1">
    <source>
        <dbReference type="SAM" id="Phobius"/>
    </source>
</evidence>
<dbReference type="PANTHER" id="PTHR36774">
    <property type="entry name" value="INSULIN-INDUCED PROTEIN"/>
    <property type="match status" value="1"/>
</dbReference>
<evidence type="ECO:0000313" key="2">
    <source>
        <dbReference type="EMBL" id="KAK4536007.1"/>
    </source>
</evidence>